<dbReference type="InterPro" id="IPR002641">
    <property type="entry name" value="PNPLA_dom"/>
</dbReference>
<dbReference type="PROSITE" id="PS51257">
    <property type="entry name" value="PROKAR_LIPOPROTEIN"/>
    <property type="match status" value="1"/>
</dbReference>
<keyword evidence="1 4" id="KW-0378">Hydrolase</keyword>
<dbReference type="GeneID" id="83882965"/>
<reference evidence="7" key="1">
    <citation type="submission" date="2015-09" db="EMBL/GenBank/DDBJ databases">
        <authorList>
            <person name="Rodrigo-Torres Lidia"/>
            <person name="Arahal R.David."/>
        </authorList>
    </citation>
    <scope>NUCLEOTIDE SEQUENCE [LARGE SCALE GENOMIC DNA]</scope>
    <source>
        <strain evidence="7">CECT 7735</strain>
    </source>
</reference>
<dbReference type="Proteomes" id="UP000051870">
    <property type="component" value="Unassembled WGS sequence"/>
</dbReference>
<feature type="short sequence motif" description="DGA/G" evidence="4">
    <location>
        <begin position="264"/>
        <end position="266"/>
    </location>
</feature>
<dbReference type="STRING" id="1715693.PH7735_04000"/>
<dbReference type="SUPFAM" id="SSF52151">
    <property type="entry name" value="FabD/lysophospholipase-like"/>
    <property type="match status" value="1"/>
</dbReference>
<dbReference type="PROSITE" id="PS51635">
    <property type="entry name" value="PNPLA"/>
    <property type="match status" value="1"/>
</dbReference>
<feature type="short sequence motif" description="GXSXG" evidence="4">
    <location>
        <begin position="118"/>
        <end position="122"/>
    </location>
</feature>
<feature type="short sequence motif" description="GXGXXG" evidence="4">
    <location>
        <begin position="89"/>
        <end position="94"/>
    </location>
</feature>
<evidence type="ECO:0000256" key="3">
    <source>
        <dbReference type="ARBA" id="ARBA00023098"/>
    </source>
</evidence>
<feature type="active site" description="Nucleophile" evidence="4">
    <location>
        <position position="120"/>
    </location>
</feature>
<feature type="domain" description="PNPLA" evidence="5">
    <location>
        <begin position="85"/>
        <end position="277"/>
    </location>
</feature>
<dbReference type="InterPro" id="IPR016035">
    <property type="entry name" value="Acyl_Trfase/lysoPLipase"/>
</dbReference>
<proteinExistence type="predicted"/>
<accession>A0A0P1IIU3</accession>
<keyword evidence="2 4" id="KW-0442">Lipid degradation</keyword>
<sequence length="397" mass="43438">MFAGTKTVCGVLGFFILFGCGGQHDRTSVAPPAATYESFAPAGYPHPIRVYEDADGDELGPLIEYYETDVLPPSKSTRKGGLNILALSGGGQDGAFGAGILTGWTQMGKRPVFDIVTGISTGALIAPFAFLGPEYDDQLRHIYTQTSTSDIARFDVMGAIFGRGYVASTRPLAQSIENELDDAVIRAIAKEARNGRSLIIGTTNIDAERPVLWDIGAMAQVDTQESHDLIRKVVLASASIPLLFEPVSIPVTDGTTVREELHVDGGLTREIFVYPPLFDMRAALSRHGLASHRNTIWLIHNKRLEQDYKPQSTRLKDMASRTLAMLIRSQSIGNIASIGFLAKRDGLHANLQSIPASFEAVPKEVFDPEYMSSLFQTGYQLGSNDEGWWMDIQNYYD</sequence>
<feature type="active site" description="Proton acceptor" evidence="4">
    <location>
        <position position="264"/>
    </location>
</feature>
<evidence type="ECO:0000313" key="7">
    <source>
        <dbReference type="Proteomes" id="UP000051870"/>
    </source>
</evidence>
<keyword evidence="3 4" id="KW-0443">Lipid metabolism</keyword>
<dbReference type="AlphaFoldDB" id="A0A0P1IIU3"/>
<protein>
    <submittedName>
        <fullName evidence="6">Patatin</fullName>
    </submittedName>
</protein>
<dbReference type="RefSeq" id="WP_058313148.1">
    <property type="nucleotide sequence ID" value="NZ_CYTW01000007.1"/>
</dbReference>
<dbReference type="Gene3D" id="3.40.1090.10">
    <property type="entry name" value="Cytosolic phospholipase A2 catalytic domain"/>
    <property type="match status" value="1"/>
</dbReference>
<name>A0A0P1IIU3_9RHOB</name>
<evidence type="ECO:0000313" key="6">
    <source>
        <dbReference type="EMBL" id="CUK15060.1"/>
    </source>
</evidence>
<dbReference type="PANTHER" id="PTHR14226">
    <property type="entry name" value="NEUROPATHY TARGET ESTERASE/SWISS CHEESE D.MELANOGASTER"/>
    <property type="match status" value="1"/>
</dbReference>
<dbReference type="Pfam" id="PF01734">
    <property type="entry name" value="Patatin"/>
    <property type="match status" value="1"/>
</dbReference>
<organism evidence="6 7">
    <name type="scientific">Shimia thalassica</name>
    <dbReference type="NCBI Taxonomy" id="1715693"/>
    <lineage>
        <taxon>Bacteria</taxon>
        <taxon>Pseudomonadati</taxon>
        <taxon>Pseudomonadota</taxon>
        <taxon>Alphaproteobacteria</taxon>
        <taxon>Rhodobacterales</taxon>
        <taxon>Roseobacteraceae</taxon>
    </lineage>
</organism>
<dbReference type="GO" id="GO:0016042">
    <property type="term" value="P:lipid catabolic process"/>
    <property type="evidence" value="ECO:0007669"/>
    <property type="project" value="UniProtKB-UniRule"/>
</dbReference>
<evidence type="ECO:0000256" key="2">
    <source>
        <dbReference type="ARBA" id="ARBA00022963"/>
    </source>
</evidence>
<evidence type="ECO:0000256" key="4">
    <source>
        <dbReference type="PROSITE-ProRule" id="PRU01161"/>
    </source>
</evidence>
<dbReference type="InterPro" id="IPR050301">
    <property type="entry name" value="NTE"/>
</dbReference>
<dbReference type="PANTHER" id="PTHR14226:SF74">
    <property type="entry name" value="BLR4684 PROTEIN"/>
    <property type="match status" value="1"/>
</dbReference>
<dbReference type="GO" id="GO:0016787">
    <property type="term" value="F:hydrolase activity"/>
    <property type="evidence" value="ECO:0007669"/>
    <property type="project" value="UniProtKB-UniRule"/>
</dbReference>
<keyword evidence="7" id="KW-1185">Reference proteome</keyword>
<gene>
    <name evidence="6" type="ORF">PH7735_04000</name>
</gene>
<evidence type="ECO:0000259" key="5">
    <source>
        <dbReference type="PROSITE" id="PS51635"/>
    </source>
</evidence>
<dbReference type="EMBL" id="CYTW01000007">
    <property type="protein sequence ID" value="CUK15060.1"/>
    <property type="molecule type" value="Genomic_DNA"/>
</dbReference>
<evidence type="ECO:0000256" key="1">
    <source>
        <dbReference type="ARBA" id="ARBA00022801"/>
    </source>
</evidence>